<dbReference type="PANTHER" id="PTHR47506">
    <property type="entry name" value="TRANSCRIPTIONAL REGULATORY PROTEIN"/>
    <property type="match status" value="1"/>
</dbReference>
<accession>A0ABV9DXL5</accession>
<comment type="caution">
    <text evidence="4">The sequence shown here is derived from an EMBL/GenBank/DDBJ whole genome shotgun (WGS) entry which is preliminary data.</text>
</comment>
<feature type="domain" description="Tetracyclin repressor-like C-terminal" evidence="3">
    <location>
        <begin position="4"/>
        <end position="105"/>
    </location>
</feature>
<protein>
    <submittedName>
        <fullName evidence="4">TetR family transcriptional regulator C-terminal domain-containing protein</fullName>
    </submittedName>
</protein>
<gene>
    <name evidence="4" type="ORF">ACFO4E_17295</name>
</gene>
<dbReference type="Proteomes" id="UP001595923">
    <property type="component" value="Unassembled WGS sequence"/>
</dbReference>
<keyword evidence="1" id="KW-0805">Transcription regulation</keyword>
<dbReference type="EMBL" id="JBHSFQ010000016">
    <property type="protein sequence ID" value="MFC4563624.1"/>
    <property type="molecule type" value="Genomic_DNA"/>
</dbReference>
<evidence type="ECO:0000313" key="4">
    <source>
        <dbReference type="EMBL" id="MFC4563624.1"/>
    </source>
</evidence>
<organism evidence="4 5">
    <name type="scientific">Nocardiopsis mangrovi</name>
    <dbReference type="NCBI Taxonomy" id="1179818"/>
    <lineage>
        <taxon>Bacteria</taxon>
        <taxon>Bacillati</taxon>
        <taxon>Actinomycetota</taxon>
        <taxon>Actinomycetes</taxon>
        <taxon>Streptosporangiales</taxon>
        <taxon>Nocardiopsidaceae</taxon>
        <taxon>Nocardiopsis</taxon>
    </lineage>
</organism>
<dbReference type="SUPFAM" id="SSF48498">
    <property type="entry name" value="Tetracyclin repressor-like, C-terminal domain"/>
    <property type="match status" value="1"/>
</dbReference>
<evidence type="ECO:0000259" key="3">
    <source>
        <dbReference type="Pfam" id="PF16925"/>
    </source>
</evidence>
<dbReference type="InterPro" id="IPR036271">
    <property type="entry name" value="Tet_transcr_reg_TetR-rel_C_sf"/>
</dbReference>
<evidence type="ECO:0000256" key="2">
    <source>
        <dbReference type="ARBA" id="ARBA00023163"/>
    </source>
</evidence>
<dbReference type="InterPro" id="IPR011075">
    <property type="entry name" value="TetR_C"/>
</dbReference>
<evidence type="ECO:0000256" key="1">
    <source>
        <dbReference type="ARBA" id="ARBA00023015"/>
    </source>
</evidence>
<proteinExistence type="predicted"/>
<dbReference type="Pfam" id="PF16925">
    <property type="entry name" value="TetR_C_13"/>
    <property type="match status" value="1"/>
</dbReference>
<dbReference type="PANTHER" id="PTHR47506:SF1">
    <property type="entry name" value="HTH-TYPE TRANSCRIPTIONAL REGULATOR YJDC"/>
    <property type="match status" value="1"/>
</dbReference>
<dbReference type="Gene3D" id="1.10.357.10">
    <property type="entry name" value="Tetracycline Repressor, domain 2"/>
    <property type="match status" value="1"/>
</dbReference>
<keyword evidence="5" id="KW-1185">Reference proteome</keyword>
<evidence type="ECO:0000313" key="5">
    <source>
        <dbReference type="Proteomes" id="UP001595923"/>
    </source>
</evidence>
<keyword evidence="2" id="KW-0804">Transcription</keyword>
<reference evidence="5" key="1">
    <citation type="journal article" date="2019" name="Int. J. Syst. Evol. Microbiol.">
        <title>The Global Catalogue of Microorganisms (GCM) 10K type strain sequencing project: providing services to taxonomists for standard genome sequencing and annotation.</title>
        <authorList>
            <consortium name="The Broad Institute Genomics Platform"/>
            <consortium name="The Broad Institute Genome Sequencing Center for Infectious Disease"/>
            <person name="Wu L."/>
            <person name="Ma J."/>
        </authorList>
    </citation>
    <scope>NUCLEOTIDE SEQUENCE [LARGE SCALE GENOMIC DNA]</scope>
    <source>
        <strain evidence="5">XZYJ18</strain>
    </source>
</reference>
<name>A0ABV9DXL5_9ACTN</name>
<sequence length="113" mass="11983">MATAYLTRSVHGATRAGSPAGCLSIQAVLAAGHLGPNTCDMLAAWRDDSRAHLRDRFQRAIDEDDLPAGTDPDTLARYLMTMSNGIAVQAAAGATRDELQRVADAALHNWPPA</sequence>
<dbReference type="RefSeq" id="WP_378576076.1">
    <property type="nucleotide sequence ID" value="NZ_JBHSFQ010000016.1"/>
</dbReference>